<name>A0A4Q5IVZ0_9ACTN</name>
<comment type="caution">
    <text evidence="5">The sequence shown here is derived from an EMBL/GenBank/DDBJ whole genome shotgun (WGS) entry which is preliminary data.</text>
</comment>
<feature type="domain" description="PucR C-terminal helix-turn-helix" evidence="3">
    <location>
        <begin position="447"/>
        <end position="500"/>
    </location>
</feature>
<evidence type="ECO:0000259" key="3">
    <source>
        <dbReference type="Pfam" id="PF13556"/>
    </source>
</evidence>
<organism evidence="5 6">
    <name type="scientific">Nocardioides iriomotensis</name>
    <dbReference type="NCBI Taxonomy" id="715784"/>
    <lineage>
        <taxon>Bacteria</taxon>
        <taxon>Bacillati</taxon>
        <taxon>Actinomycetota</taxon>
        <taxon>Actinomycetes</taxon>
        <taxon>Propionibacteriales</taxon>
        <taxon>Nocardioidaceae</taxon>
        <taxon>Nocardioides</taxon>
    </lineage>
</organism>
<dbReference type="InterPro" id="IPR051448">
    <property type="entry name" value="CdaR-like_regulators"/>
</dbReference>
<sequence length="506" mass="54720">MPALRSAQPAVLAGGAALDRDVRWVHTTELPDIGPLLRGGDLVLTTGIALPEAPAALAAFAESLWESRAAGLAIELGRRWDEVPAPLVDACERVGLPLVALQREVRFAAVAQSVGERIVDDQLARLREAQHVHEVFTDLSVAEAGPAEILDAVAALAGSTVVLESGRHRVLDYRPGPRDVDAFLDDWERRSRGVHLDRRTHWDGSTGWLVTQVGRPERGWGRLVIECADGATERLVAVAERGAAALALHRLNDRQRDGQQRRLHHELLVGLLTGGDRDELRRRCELAGLPSGRRRYVGLALRAATPSAHDEVVAATLHAASVAKAPALVAVIDEDVHVLLSLSARADADRVADDVALAVLRRHDVVAACGTPVDDLAGADRTLREAQQVLRAVRRTPDAPRVHRLEDVHVRGLLALLRDDDRLQAFADRELARLRAADASGRMEAAVRALLEHPGSKSAAAASLAVSRPVFYERLAHAARAMGVDLEDAEVRTSLHLALMVDELAR</sequence>
<dbReference type="Pfam" id="PF07905">
    <property type="entry name" value="PucR"/>
    <property type="match status" value="1"/>
</dbReference>
<dbReference type="Pfam" id="PF13556">
    <property type="entry name" value="HTH_30"/>
    <property type="match status" value="1"/>
</dbReference>
<evidence type="ECO:0000313" key="5">
    <source>
        <dbReference type="EMBL" id="RYU10073.1"/>
    </source>
</evidence>
<evidence type="ECO:0000313" key="6">
    <source>
        <dbReference type="Proteomes" id="UP000291189"/>
    </source>
</evidence>
<dbReference type="InterPro" id="IPR042070">
    <property type="entry name" value="PucR_C-HTH_sf"/>
</dbReference>
<evidence type="ECO:0000256" key="1">
    <source>
        <dbReference type="ARBA" id="ARBA00006754"/>
    </source>
</evidence>
<accession>A0A4Q5IVZ0</accession>
<dbReference type="PANTHER" id="PTHR33744:SF1">
    <property type="entry name" value="DNA-BINDING TRANSCRIPTIONAL ACTIVATOR ADER"/>
    <property type="match status" value="1"/>
</dbReference>
<dbReference type="InterPro" id="IPR025736">
    <property type="entry name" value="PucR_C-HTH_dom"/>
</dbReference>
<dbReference type="InterPro" id="IPR012914">
    <property type="entry name" value="PucR_dom"/>
</dbReference>
<reference evidence="5 6" key="1">
    <citation type="submission" date="2019-01" db="EMBL/GenBank/DDBJ databases">
        <title>Nocardioides guangzhouensis sp. nov., an actinobacterium isolated from soil.</title>
        <authorList>
            <person name="Fu Y."/>
            <person name="Cai Y."/>
            <person name="Lin Z."/>
            <person name="Chen P."/>
        </authorList>
    </citation>
    <scope>NUCLEOTIDE SEQUENCE [LARGE SCALE GENOMIC DNA]</scope>
    <source>
        <strain evidence="5 6">NBRC 105384</strain>
    </source>
</reference>
<dbReference type="PANTHER" id="PTHR33744">
    <property type="entry name" value="CARBOHYDRATE DIACID REGULATOR"/>
    <property type="match status" value="1"/>
</dbReference>
<evidence type="ECO:0000259" key="2">
    <source>
        <dbReference type="Pfam" id="PF07905"/>
    </source>
</evidence>
<dbReference type="Pfam" id="PF17853">
    <property type="entry name" value="GGDEF_2"/>
    <property type="match status" value="1"/>
</dbReference>
<proteinExistence type="inferred from homology"/>
<feature type="domain" description="Purine catabolism PurC-like" evidence="2">
    <location>
        <begin position="2"/>
        <end position="118"/>
    </location>
</feature>
<dbReference type="Proteomes" id="UP000291189">
    <property type="component" value="Unassembled WGS sequence"/>
</dbReference>
<keyword evidence="6" id="KW-1185">Reference proteome</keyword>
<evidence type="ECO:0000259" key="4">
    <source>
        <dbReference type="Pfam" id="PF17853"/>
    </source>
</evidence>
<dbReference type="Gene3D" id="1.10.10.2840">
    <property type="entry name" value="PucR C-terminal helix-turn-helix domain"/>
    <property type="match status" value="1"/>
</dbReference>
<protein>
    <submittedName>
        <fullName evidence="5">PucR family transcriptional regulator</fullName>
    </submittedName>
</protein>
<gene>
    <name evidence="5" type="ORF">ETU37_19070</name>
</gene>
<dbReference type="OrthoDB" id="2973014at2"/>
<dbReference type="EMBL" id="SDPU01000034">
    <property type="protein sequence ID" value="RYU10073.1"/>
    <property type="molecule type" value="Genomic_DNA"/>
</dbReference>
<feature type="domain" description="CdaR GGDEF-like" evidence="4">
    <location>
        <begin position="274"/>
        <end position="392"/>
    </location>
</feature>
<dbReference type="AlphaFoldDB" id="A0A4Q5IVZ0"/>
<dbReference type="InterPro" id="IPR041522">
    <property type="entry name" value="CdaR_GGDEF"/>
</dbReference>
<comment type="similarity">
    <text evidence="1">Belongs to the CdaR family.</text>
</comment>